<reference evidence="1" key="1">
    <citation type="journal article" date="2014" name="Front. Microbiol.">
        <title>High frequency of phylogenetically diverse reductive dehalogenase-homologous genes in deep subseafloor sedimentary metagenomes.</title>
        <authorList>
            <person name="Kawai M."/>
            <person name="Futagami T."/>
            <person name="Toyoda A."/>
            <person name="Takaki Y."/>
            <person name="Nishi S."/>
            <person name="Hori S."/>
            <person name="Arai W."/>
            <person name="Tsubouchi T."/>
            <person name="Morono Y."/>
            <person name="Uchiyama I."/>
            <person name="Ito T."/>
            <person name="Fujiyama A."/>
            <person name="Inagaki F."/>
            <person name="Takami H."/>
        </authorList>
    </citation>
    <scope>NUCLEOTIDE SEQUENCE</scope>
    <source>
        <strain evidence="1">Expedition CK06-06</strain>
    </source>
</reference>
<proteinExistence type="predicted"/>
<dbReference type="EMBL" id="BARV01005039">
    <property type="protein sequence ID" value="GAI10378.1"/>
    <property type="molecule type" value="Genomic_DNA"/>
</dbReference>
<dbReference type="AlphaFoldDB" id="X1KUK8"/>
<protein>
    <submittedName>
        <fullName evidence="1">Uncharacterized protein</fullName>
    </submittedName>
</protein>
<organism evidence="1">
    <name type="scientific">marine sediment metagenome</name>
    <dbReference type="NCBI Taxonomy" id="412755"/>
    <lineage>
        <taxon>unclassified sequences</taxon>
        <taxon>metagenomes</taxon>
        <taxon>ecological metagenomes</taxon>
    </lineage>
</organism>
<gene>
    <name evidence="1" type="ORF">S06H3_10733</name>
</gene>
<accession>X1KUK8</accession>
<comment type="caution">
    <text evidence="1">The sequence shown here is derived from an EMBL/GenBank/DDBJ whole genome shotgun (WGS) entry which is preliminary data.</text>
</comment>
<sequence>MKYNLEKTLLTMLLIILSFAWAAPSKAVIFPRPLEGISEVRIVIDKLPPDALTVNITEKALKDTILTLLNRNLPELKLTDSAPVDLNVSLALIRATSKTGSYLGYYSHLLVKLVDYVRVPYPSVEAPEFYRFAKALLWERGVLFGGSSENAWGQLENILTETMERFATDYCYDNPGCRKGE</sequence>
<evidence type="ECO:0000313" key="1">
    <source>
        <dbReference type="EMBL" id="GAI10378.1"/>
    </source>
</evidence>
<name>X1KUK8_9ZZZZ</name>